<accession>A0A0A2DRT8</accession>
<feature type="chain" id="PRO_5001998125" description="Tetratricopeptide repeat protein" evidence="4">
    <location>
        <begin position="22"/>
        <end position="400"/>
    </location>
</feature>
<keyword evidence="1" id="KW-0677">Repeat</keyword>
<evidence type="ECO:0008006" key="7">
    <source>
        <dbReference type="Google" id="ProtNLM"/>
    </source>
</evidence>
<dbReference type="PATRIC" id="fig|111105.18.peg.959"/>
<dbReference type="SUPFAM" id="SSF48452">
    <property type="entry name" value="TPR-like"/>
    <property type="match status" value="1"/>
</dbReference>
<comment type="caution">
    <text evidence="5">The sequence shown here is derived from an EMBL/GenBank/DDBJ whole genome shotgun (WGS) entry which is preliminary data.</text>
</comment>
<feature type="repeat" description="TPR" evidence="3">
    <location>
        <begin position="135"/>
        <end position="168"/>
    </location>
</feature>
<evidence type="ECO:0000313" key="5">
    <source>
        <dbReference type="EMBL" id="KGN84621.1"/>
    </source>
</evidence>
<dbReference type="Pfam" id="PF14559">
    <property type="entry name" value="TPR_19"/>
    <property type="match status" value="1"/>
</dbReference>
<feature type="signal peptide" evidence="4">
    <location>
        <begin position="1"/>
        <end position="21"/>
    </location>
</feature>
<dbReference type="AlphaFoldDB" id="A0A0A2DRT8"/>
<dbReference type="InterPro" id="IPR019734">
    <property type="entry name" value="TPR_rpt"/>
</dbReference>
<keyword evidence="2 3" id="KW-0802">TPR repeat</keyword>
<dbReference type="PANTHER" id="PTHR45586:SF1">
    <property type="entry name" value="LIPOPOLYSACCHARIDE ASSEMBLY PROTEIN B"/>
    <property type="match status" value="1"/>
</dbReference>
<organism evidence="5 6">
    <name type="scientific">Porphyromonas gulae</name>
    <dbReference type="NCBI Taxonomy" id="111105"/>
    <lineage>
        <taxon>Bacteria</taxon>
        <taxon>Pseudomonadati</taxon>
        <taxon>Bacteroidota</taxon>
        <taxon>Bacteroidia</taxon>
        <taxon>Bacteroidales</taxon>
        <taxon>Porphyromonadaceae</taxon>
        <taxon>Porphyromonas</taxon>
    </lineage>
</organism>
<evidence type="ECO:0000256" key="1">
    <source>
        <dbReference type="ARBA" id="ARBA00022737"/>
    </source>
</evidence>
<dbReference type="EMBL" id="JRAI01000067">
    <property type="protein sequence ID" value="KGN84621.1"/>
    <property type="molecule type" value="Genomic_DNA"/>
</dbReference>
<dbReference type="STRING" id="111105.HR09_10965"/>
<dbReference type="Gene3D" id="1.25.40.10">
    <property type="entry name" value="Tetratricopeptide repeat domain"/>
    <property type="match status" value="2"/>
</dbReference>
<evidence type="ECO:0000256" key="3">
    <source>
        <dbReference type="PROSITE-ProRule" id="PRU00339"/>
    </source>
</evidence>
<evidence type="ECO:0000313" key="6">
    <source>
        <dbReference type="Proteomes" id="UP000030130"/>
    </source>
</evidence>
<protein>
    <recommendedName>
        <fullName evidence="7">Tetratricopeptide repeat protein</fullName>
    </recommendedName>
</protein>
<dbReference type="RefSeq" id="WP_039421777.1">
    <property type="nucleotide sequence ID" value="NZ_CALUCC010000043.1"/>
</dbReference>
<evidence type="ECO:0000256" key="2">
    <source>
        <dbReference type="ARBA" id="ARBA00022803"/>
    </source>
</evidence>
<dbReference type="SMART" id="SM00028">
    <property type="entry name" value="TPR"/>
    <property type="match status" value="3"/>
</dbReference>
<dbReference type="eggNOG" id="COG0457">
    <property type="taxonomic scope" value="Bacteria"/>
</dbReference>
<sequence>MNKKSLLAAVLFAAVMPVSFAQKANVKGAESLSSGSKPNFAEARTLIGEAMKNPETMNDAKTWFVAGQVEERLFTSENLKQTVNQEPDRAAMNDALLRVLPFYLKADQLDNTPDEKGKVKPKFTKKIMESLKGNHLYYINAGGYYMEKKDFKKALEAFDQFMQIKELPMFAAVPEISAQDSNSMMVGFFSAICAYQANDLDKTLEICNKIKDVPYRQNDVYQLIATVYQDKKDTEGYIRMLEEGVQKFPKEAYYLLNLINKYIETGRTAEAISSLERAIADDPQNVQLYDVMAKLYENTQDYDKAEEWLKKGLALDPNNASVCYDLGRVYYNRAADLKGADQVNAETEAKAKEYLQKALPLLEKAYSINPDESWYVLRNVYYNLKMNDKYKELTERHEGK</sequence>
<reference evidence="5 6" key="1">
    <citation type="submission" date="2014-08" db="EMBL/GenBank/DDBJ databases">
        <title>Porphyromonas gulae strain:COT-052_OH1451 Genome sequencing.</title>
        <authorList>
            <person name="Wallis C."/>
            <person name="Deusch O."/>
            <person name="O'Flynn C."/>
            <person name="Davis I."/>
            <person name="Jospin G."/>
            <person name="Darling A.E."/>
            <person name="Coil D.A."/>
            <person name="Alexiev A."/>
            <person name="Horsfall A."/>
            <person name="Kirkwood N."/>
            <person name="Harris S."/>
            <person name="Eisen J.A."/>
        </authorList>
    </citation>
    <scope>NUCLEOTIDE SEQUENCE [LARGE SCALE GENOMIC DNA]</scope>
    <source>
        <strain evidence="6">COT-052 OH1451</strain>
    </source>
</reference>
<gene>
    <name evidence="5" type="ORF">HR08_08645</name>
</gene>
<feature type="repeat" description="TPR" evidence="3">
    <location>
        <begin position="252"/>
        <end position="285"/>
    </location>
</feature>
<feature type="repeat" description="TPR" evidence="3">
    <location>
        <begin position="286"/>
        <end position="319"/>
    </location>
</feature>
<proteinExistence type="predicted"/>
<evidence type="ECO:0000256" key="4">
    <source>
        <dbReference type="SAM" id="SignalP"/>
    </source>
</evidence>
<name>A0A0A2DRT8_9PORP</name>
<dbReference type="Proteomes" id="UP000030130">
    <property type="component" value="Unassembled WGS sequence"/>
</dbReference>
<dbReference type="InterPro" id="IPR011990">
    <property type="entry name" value="TPR-like_helical_dom_sf"/>
</dbReference>
<dbReference type="OrthoDB" id="739506at2"/>
<dbReference type="PROSITE" id="PS50005">
    <property type="entry name" value="TPR"/>
    <property type="match status" value="3"/>
</dbReference>
<dbReference type="PANTHER" id="PTHR45586">
    <property type="entry name" value="TPR REPEAT-CONTAINING PROTEIN PA4667"/>
    <property type="match status" value="1"/>
</dbReference>
<keyword evidence="4" id="KW-0732">Signal</keyword>
<dbReference type="InterPro" id="IPR051012">
    <property type="entry name" value="CellSynth/LPSAsmb/PSIAsmb"/>
</dbReference>